<dbReference type="SUPFAM" id="SSF51197">
    <property type="entry name" value="Clavaminate synthase-like"/>
    <property type="match status" value="1"/>
</dbReference>
<dbReference type="GeneID" id="9520076"/>
<dbReference type="AlphaFoldDB" id="D4AYW7"/>
<keyword evidence="8" id="KW-1185">Reference proteome</keyword>
<dbReference type="eggNOG" id="ENOG502RS3X">
    <property type="taxonomic scope" value="Eukaryota"/>
</dbReference>
<evidence type="ECO:0000256" key="2">
    <source>
        <dbReference type="ARBA" id="ARBA00022771"/>
    </source>
</evidence>
<evidence type="ECO:0000256" key="3">
    <source>
        <dbReference type="ARBA" id="ARBA00022833"/>
    </source>
</evidence>
<dbReference type="SMART" id="SM00558">
    <property type="entry name" value="JmjC"/>
    <property type="match status" value="1"/>
</dbReference>
<dbReference type="PROSITE" id="PS01357">
    <property type="entry name" value="ZF_ZZ_1"/>
    <property type="match status" value="1"/>
</dbReference>
<reference evidence="8" key="1">
    <citation type="journal article" date="2011" name="Genome Biol.">
        <title>Comparative and functional genomics provide insights into the pathogenicity of dermatophytic fungi.</title>
        <authorList>
            <person name="Burmester A."/>
            <person name="Shelest E."/>
            <person name="Gloeckner G."/>
            <person name="Heddergott C."/>
            <person name="Schindler S."/>
            <person name="Staib P."/>
            <person name="Heidel A."/>
            <person name="Felder M."/>
            <person name="Petzold A."/>
            <person name="Szafranski K."/>
            <person name="Feuermann M."/>
            <person name="Pedruzzi I."/>
            <person name="Priebe S."/>
            <person name="Groth M."/>
            <person name="Winkler R."/>
            <person name="Li W."/>
            <person name="Kniemeyer O."/>
            <person name="Schroeckh V."/>
            <person name="Hertweck C."/>
            <person name="Hube B."/>
            <person name="White T.C."/>
            <person name="Platzer M."/>
            <person name="Guthke R."/>
            <person name="Heitman J."/>
            <person name="Woestemeyer J."/>
            <person name="Zipfel P.F."/>
            <person name="Monod M."/>
            <person name="Brakhage A.A."/>
        </authorList>
    </citation>
    <scope>NUCLEOTIDE SEQUENCE [LARGE SCALE GENOMIC DNA]</scope>
    <source>
        <strain evidence="8">ATCC MYA-4681 / CBS 112371</strain>
    </source>
</reference>
<organism evidence="7 8">
    <name type="scientific">Arthroderma benhamiae (strain ATCC MYA-4681 / CBS 112371)</name>
    <name type="common">Trichophyton mentagrophytes</name>
    <dbReference type="NCBI Taxonomy" id="663331"/>
    <lineage>
        <taxon>Eukaryota</taxon>
        <taxon>Fungi</taxon>
        <taxon>Dikarya</taxon>
        <taxon>Ascomycota</taxon>
        <taxon>Pezizomycotina</taxon>
        <taxon>Eurotiomycetes</taxon>
        <taxon>Eurotiomycetidae</taxon>
        <taxon>Onygenales</taxon>
        <taxon>Arthrodermataceae</taxon>
        <taxon>Trichophyton</taxon>
    </lineage>
</organism>
<dbReference type="Proteomes" id="UP000008866">
    <property type="component" value="Unassembled WGS sequence"/>
</dbReference>
<evidence type="ECO:0000256" key="1">
    <source>
        <dbReference type="ARBA" id="ARBA00022723"/>
    </source>
</evidence>
<dbReference type="EMBL" id="ABSU01000019">
    <property type="protein sequence ID" value="EFE31787.1"/>
    <property type="molecule type" value="Genomic_DNA"/>
</dbReference>
<keyword evidence="4" id="KW-0175">Coiled coil</keyword>
<feature type="region of interest" description="Disordered" evidence="5">
    <location>
        <begin position="62"/>
        <end position="82"/>
    </location>
</feature>
<dbReference type="HOGENOM" id="CLU_008643_0_0_1"/>
<feature type="compositionally biased region" description="Polar residues" evidence="5">
    <location>
        <begin position="647"/>
        <end position="656"/>
    </location>
</feature>
<evidence type="ECO:0000313" key="8">
    <source>
        <dbReference type="Proteomes" id="UP000008866"/>
    </source>
</evidence>
<sequence>MTVPPTNSTNNINGSLARMSTSDTSIPTSVNAAELLAHGEPFIEFPRYSILDIKEAAFAYEKPDEKGAPSHPNAPGKNTGQLGKDTTDYFSGWLSARLQDGKPFVIQDFNKLPEWNKRLFSLEGLIEHSTKKNIPIRNCSTNRDLSFTLKKFADASRQSYREFKNLYARDLRCPDSWLEQCRRLLPPEVQWSGRLDLFQWLPSCARSEVMMAYVGSEGSSSPTDFDHRSGFHRCFSSTVALNLLVDHGGKDCPPHCSIDQFLGNTSSLELTLIGITGLDRPVLCFGTDFSSQQKYDNFMAARGASPHVDWLNLGPEDLKKANFPVYICEQWPGDLAVFPPATAHQVWNLGKVSTKVVWNILHPLSLDAGLHYVQPPFNRLCHPDVARSNLSLACAMLSLLRDDQHAIIPPDLPLLTRLFNQMAKDETIDGSPATAVTLVPIPETAIATCNFCGTAIWNRHLRCNQCLDFDLCLMCYLSGRSCEHPSSYSWAEIVPQDICSRVVQRAESILGYNISQSSEGSRIPDQRKTLDVVISVLPFFATGDCTVTLIWHLQMSCATPDYGYVQNAWRVVTVDAAISFPLTSKLKSPRQNAEFGLEIRGGKIWGLQTMCLTKKRAIPAQRNTPALPASPAFTSPPAVRHPKRPLSSCSTVQPSPISAPPRRATASAITLPALSTPELADLSLLHGRRDSTIEAVSDGSSLDRFKMRRTSVISRDTTPKPCSDIPPGKTLLGINYITQTASTSDDQLSLPPLKGGGSYSSGPISMTSPSTMSRKSMSNDGGMATLATIASTRELEPSSLPSSTAIGHVSRYDRDSRSDSNSDTMALMTQPEAHHQPQPYSQHQYQANNTQPHHFPPSFGVFPNSRQQPTTEHYPSAPSNTLLSGPLATSTSTPRSTSLTLPANPNALTTNTIPALETQLTRLRQYSEEVLSLSLYDSHRLLQDEIQRLEGTLLLAKKDRSERVLRNLEVEFPALRNIHEGLKREAARLGYL</sequence>
<dbReference type="GO" id="GO:0008270">
    <property type="term" value="F:zinc ion binding"/>
    <property type="evidence" value="ECO:0007669"/>
    <property type="project" value="UniProtKB-KW"/>
</dbReference>
<proteinExistence type="predicted"/>
<feature type="region of interest" description="Disordered" evidence="5">
    <location>
        <begin position="793"/>
        <end position="906"/>
    </location>
</feature>
<feature type="coiled-coil region" evidence="4">
    <location>
        <begin position="939"/>
        <end position="985"/>
    </location>
</feature>
<evidence type="ECO:0000313" key="7">
    <source>
        <dbReference type="EMBL" id="EFE31787.1"/>
    </source>
</evidence>
<dbReference type="Gene3D" id="3.30.60.90">
    <property type="match status" value="1"/>
</dbReference>
<feature type="domain" description="JmjC" evidence="6">
    <location>
        <begin position="174"/>
        <end position="377"/>
    </location>
</feature>
<keyword evidence="3" id="KW-0862">Zinc</keyword>
<feature type="compositionally biased region" description="Basic and acidic residues" evidence="5">
    <location>
        <begin position="810"/>
        <end position="820"/>
    </location>
</feature>
<feature type="compositionally biased region" description="Polar residues" evidence="5">
    <location>
        <begin position="760"/>
        <end position="779"/>
    </location>
</feature>
<protein>
    <recommendedName>
        <fullName evidence="6">JmjC domain-containing protein</fullName>
    </recommendedName>
</protein>
<dbReference type="InterPro" id="IPR003347">
    <property type="entry name" value="JmjC_dom"/>
</dbReference>
<keyword evidence="1" id="KW-0479">Metal-binding</keyword>
<dbReference type="Gene3D" id="2.60.120.650">
    <property type="entry name" value="Cupin"/>
    <property type="match status" value="1"/>
</dbReference>
<feature type="compositionally biased region" description="Low complexity" evidence="5">
    <location>
        <begin position="836"/>
        <end position="846"/>
    </location>
</feature>
<dbReference type="InterPro" id="IPR000433">
    <property type="entry name" value="Znf_ZZ"/>
</dbReference>
<feature type="compositionally biased region" description="Low complexity" evidence="5">
    <location>
        <begin position="886"/>
        <end position="903"/>
    </location>
</feature>
<dbReference type="SUPFAM" id="SSF57850">
    <property type="entry name" value="RING/U-box"/>
    <property type="match status" value="1"/>
</dbReference>
<gene>
    <name evidence="7" type="ORF">ARB_01386</name>
</gene>
<dbReference type="OMA" id="MGFTDNV"/>
<dbReference type="KEGG" id="abe:ARB_01386"/>
<evidence type="ECO:0000259" key="6">
    <source>
        <dbReference type="PROSITE" id="PS51184"/>
    </source>
</evidence>
<dbReference type="RefSeq" id="XP_003012427.1">
    <property type="nucleotide sequence ID" value="XM_003012381.1"/>
</dbReference>
<name>D4AYW7_ARTBC</name>
<dbReference type="InterPro" id="IPR043145">
    <property type="entry name" value="Znf_ZZ_sf"/>
</dbReference>
<feature type="region of interest" description="Disordered" evidence="5">
    <location>
        <begin position="743"/>
        <end position="781"/>
    </location>
</feature>
<accession>D4AYW7</accession>
<comment type="caution">
    <text evidence="7">The sequence shown here is derived from an EMBL/GenBank/DDBJ whole genome shotgun (WGS) entry which is preliminary data.</text>
</comment>
<evidence type="ECO:0000256" key="4">
    <source>
        <dbReference type="SAM" id="Coils"/>
    </source>
</evidence>
<evidence type="ECO:0000256" key="5">
    <source>
        <dbReference type="SAM" id="MobiDB-lite"/>
    </source>
</evidence>
<feature type="compositionally biased region" description="Polar residues" evidence="5">
    <location>
        <begin position="864"/>
        <end position="883"/>
    </location>
</feature>
<dbReference type="PROSITE" id="PS51184">
    <property type="entry name" value="JMJC"/>
    <property type="match status" value="1"/>
</dbReference>
<dbReference type="CDD" id="cd02249">
    <property type="entry name" value="ZZ"/>
    <property type="match status" value="1"/>
</dbReference>
<feature type="region of interest" description="Disordered" evidence="5">
    <location>
        <begin position="624"/>
        <end position="662"/>
    </location>
</feature>
<keyword evidence="2" id="KW-0863">Zinc-finger</keyword>
<feature type="region of interest" description="Disordered" evidence="5">
    <location>
        <begin position="1"/>
        <end position="23"/>
    </location>
</feature>